<dbReference type="InterPro" id="IPR016181">
    <property type="entry name" value="Acyl_CoA_acyltransferase"/>
</dbReference>
<dbReference type="InterPro" id="IPR050680">
    <property type="entry name" value="YpeA/RimI_acetyltransf"/>
</dbReference>
<dbReference type="RefSeq" id="WP_122148630.1">
    <property type="nucleotide sequence ID" value="NZ_RFFI01000025.1"/>
</dbReference>
<evidence type="ECO:0000256" key="1">
    <source>
        <dbReference type="ARBA" id="ARBA00022679"/>
    </source>
</evidence>
<sequence length="248" mass="25508">MTAAPGLAVEAATWRPVTVEDVDGWPVGLSGGFTRRANSALPLVAPVDLGATLDRVEARYAAAGQPAVVRVCAAAPDGLADALAARGYTERVVTAVLVRDLGTAPPTRPDLPDDLRLAVADAPDPAWLATWLGVKATQGAVDVATARAVVTGSPAVYLTVTSAADGAPLAVIRAALEGPWAGLSCLVVVPEARRRGLGRLLTRAAVHAAAGRGARRAFLQVEATNTGAAALYDAEGFAPAERYAYWER</sequence>
<dbReference type="Pfam" id="PF24553">
    <property type="entry name" value="Rv0428c_C"/>
    <property type="match status" value="1"/>
</dbReference>
<dbReference type="OrthoDB" id="273614at2"/>
<keyword evidence="5" id="KW-1185">Reference proteome</keyword>
<comment type="caution">
    <text evidence="4">The sequence shown here is derived from an EMBL/GenBank/DDBJ whole genome shotgun (WGS) entry which is preliminary data.</text>
</comment>
<dbReference type="CDD" id="cd04301">
    <property type="entry name" value="NAT_SF"/>
    <property type="match status" value="1"/>
</dbReference>
<dbReference type="GO" id="GO:0016747">
    <property type="term" value="F:acyltransferase activity, transferring groups other than amino-acyl groups"/>
    <property type="evidence" value="ECO:0007669"/>
    <property type="project" value="InterPro"/>
</dbReference>
<evidence type="ECO:0000259" key="3">
    <source>
        <dbReference type="PROSITE" id="PS51186"/>
    </source>
</evidence>
<dbReference type="InterPro" id="IPR056935">
    <property type="entry name" value="Rv0428c-like_C"/>
</dbReference>
<evidence type="ECO:0000256" key="2">
    <source>
        <dbReference type="ARBA" id="ARBA00023315"/>
    </source>
</evidence>
<feature type="domain" description="N-acetyltransferase" evidence="3">
    <location>
        <begin position="117"/>
        <end position="248"/>
    </location>
</feature>
<protein>
    <submittedName>
        <fullName evidence="4">GNAT family N-acetyltransferase</fullName>
    </submittedName>
</protein>
<organism evidence="4 5">
    <name type="scientific">Cellulomonas triticagri</name>
    <dbReference type="NCBI Taxonomy" id="2483352"/>
    <lineage>
        <taxon>Bacteria</taxon>
        <taxon>Bacillati</taxon>
        <taxon>Actinomycetota</taxon>
        <taxon>Actinomycetes</taxon>
        <taxon>Micrococcales</taxon>
        <taxon>Cellulomonadaceae</taxon>
        <taxon>Cellulomonas</taxon>
    </lineage>
</organism>
<dbReference type="Gene3D" id="3.40.630.30">
    <property type="match status" value="1"/>
</dbReference>
<gene>
    <name evidence="4" type="ORF">EBM89_06450</name>
</gene>
<name>A0A3M2JGM1_9CELL</name>
<dbReference type="AlphaFoldDB" id="A0A3M2JGM1"/>
<dbReference type="InterPro" id="IPR000182">
    <property type="entry name" value="GNAT_dom"/>
</dbReference>
<dbReference type="EMBL" id="RFFI01000025">
    <property type="protein sequence ID" value="RMI12972.1"/>
    <property type="molecule type" value="Genomic_DNA"/>
</dbReference>
<dbReference type="PROSITE" id="PS51186">
    <property type="entry name" value="GNAT"/>
    <property type="match status" value="1"/>
</dbReference>
<keyword evidence="2" id="KW-0012">Acyltransferase</keyword>
<reference evidence="4 5" key="1">
    <citation type="submission" date="2018-10" db="EMBL/GenBank/DDBJ databases">
        <title>Isolation, diversity and antifungal activity of actinobacteria from wheat.</title>
        <authorList>
            <person name="Han C."/>
        </authorList>
    </citation>
    <scope>NUCLEOTIDE SEQUENCE [LARGE SCALE GENOMIC DNA]</scope>
    <source>
        <strain evidence="4 5">NEAU-YY56</strain>
    </source>
</reference>
<evidence type="ECO:0000313" key="5">
    <source>
        <dbReference type="Proteomes" id="UP000269289"/>
    </source>
</evidence>
<accession>A0A3M2JGM1</accession>
<dbReference type="Proteomes" id="UP000269289">
    <property type="component" value="Unassembled WGS sequence"/>
</dbReference>
<evidence type="ECO:0000313" key="4">
    <source>
        <dbReference type="EMBL" id="RMI12972.1"/>
    </source>
</evidence>
<dbReference type="PANTHER" id="PTHR43420">
    <property type="entry name" value="ACETYLTRANSFERASE"/>
    <property type="match status" value="1"/>
</dbReference>
<proteinExistence type="predicted"/>
<keyword evidence="1 4" id="KW-0808">Transferase</keyword>
<dbReference type="SUPFAM" id="SSF55729">
    <property type="entry name" value="Acyl-CoA N-acyltransferases (Nat)"/>
    <property type="match status" value="1"/>
</dbReference>